<dbReference type="AlphaFoldDB" id="A0A2K1QYV1"/>
<dbReference type="InParanoid" id="A0A2K1QYV1"/>
<gene>
    <name evidence="3" type="ORF">CAC42_5682</name>
</gene>
<keyword evidence="3" id="KW-0687">Ribonucleoprotein</keyword>
<keyword evidence="3" id="KW-0689">Ribosomal protein</keyword>
<feature type="region of interest" description="Disordered" evidence="1">
    <location>
        <begin position="210"/>
        <end position="302"/>
    </location>
</feature>
<reference evidence="3 4" key="1">
    <citation type="submission" date="2017-06" db="EMBL/GenBank/DDBJ databases">
        <title>Draft genome sequence of a variant of Elsinoe murrayae.</title>
        <authorList>
            <person name="Cheng Q."/>
        </authorList>
    </citation>
    <scope>NUCLEOTIDE SEQUENCE [LARGE SCALE GENOMIC DNA]</scope>
    <source>
        <strain evidence="3 4">CQ-2017a</strain>
    </source>
</reference>
<dbReference type="OrthoDB" id="3945831at2759"/>
<dbReference type="STRING" id="2082308.A0A2K1QYV1"/>
<dbReference type="GO" id="GO:0005840">
    <property type="term" value="C:ribosome"/>
    <property type="evidence" value="ECO:0007669"/>
    <property type="project" value="UniProtKB-KW"/>
</dbReference>
<comment type="caution">
    <text evidence="3">The sequence shown here is derived from an EMBL/GenBank/DDBJ whole genome shotgun (WGS) entry which is preliminary data.</text>
</comment>
<sequence>MTSQNDVTLWHLVLGGDGASQQAPKPFVTPEAGTVRVLRNKDGQYLLSEGLDPEQDDRECIGSIELKDGFARLHVMRDGTAILPQPIAAGSSRVVVPLPVHALIYFRQGDVIDFGVSGLTLDVFVIPPTQSNKVEVHSSVPVNGLDPGTFGAETNDDCPDPDDLDAAVMNLPDRSPESQAVVYSTARSGAQIVQETPTTTRTLKDAIDSQAQDANSTPVPKGVNISKPAKASTHEAHDVSTAHALSSGRKRKTHSDATDGSHMIATAKRQKPTTSKRHSGRLQKSASPLSDSVVTGTTPKESNGKVTNVVFSGSKASDLVANIKFLAEQGVAISDEIRNEDAQTVLCVGPGDLKSTPKVLMALVLNRNIVHDTWLLESYQAKKLLDIKKYLVQDSSSGQDRGKLFSGFRVYFTQAATNAYGKSGFGNITTILQAAGATEVMKKAAREIDVDNKSIIVVGVEKDDAQAAAIAQKGGKVFKKEVLSRSIMEASLMLNEKDLQLTTPSDKGTGIRKQGTQKEDIIKSGKKHVIRNEDDTQKENKTPAKTKKKKKA</sequence>
<keyword evidence="4" id="KW-1185">Reference proteome</keyword>
<feature type="compositionally biased region" description="Basic residues" evidence="1">
    <location>
        <begin position="268"/>
        <end position="281"/>
    </location>
</feature>
<evidence type="ECO:0000313" key="3">
    <source>
        <dbReference type="EMBL" id="PNS20232.1"/>
    </source>
</evidence>
<organism evidence="3 4">
    <name type="scientific">Sphaceloma murrayae</name>
    <dbReference type="NCBI Taxonomy" id="2082308"/>
    <lineage>
        <taxon>Eukaryota</taxon>
        <taxon>Fungi</taxon>
        <taxon>Dikarya</taxon>
        <taxon>Ascomycota</taxon>
        <taxon>Pezizomycotina</taxon>
        <taxon>Dothideomycetes</taxon>
        <taxon>Dothideomycetidae</taxon>
        <taxon>Myriangiales</taxon>
        <taxon>Elsinoaceae</taxon>
        <taxon>Sphaceloma</taxon>
    </lineage>
</organism>
<dbReference type="Proteomes" id="UP000243797">
    <property type="component" value="Unassembled WGS sequence"/>
</dbReference>
<feature type="domain" description="BRCT" evidence="2">
    <location>
        <begin position="324"/>
        <end position="392"/>
    </location>
</feature>
<dbReference type="InterPro" id="IPR036420">
    <property type="entry name" value="BRCT_dom_sf"/>
</dbReference>
<dbReference type="EMBL" id="NKHZ01000025">
    <property type="protein sequence ID" value="PNS20232.1"/>
    <property type="molecule type" value="Genomic_DNA"/>
</dbReference>
<dbReference type="SUPFAM" id="SSF52113">
    <property type="entry name" value="BRCT domain"/>
    <property type="match status" value="1"/>
</dbReference>
<evidence type="ECO:0000256" key="1">
    <source>
        <dbReference type="SAM" id="MobiDB-lite"/>
    </source>
</evidence>
<feature type="compositionally biased region" description="Polar residues" evidence="1">
    <location>
        <begin position="282"/>
        <end position="302"/>
    </location>
</feature>
<evidence type="ECO:0000313" key="4">
    <source>
        <dbReference type="Proteomes" id="UP000243797"/>
    </source>
</evidence>
<dbReference type="InterPro" id="IPR001357">
    <property type="entry name" value="BRCT_dom"/>
</dbReference>
<evidence type="ECO:0000259" key="2">
    <source>
        <dbReference type="PROSITE" id="PS50172"/>
    </source>
</evidence>
<accession>A0A2K1QYV1</accession>
<feature type="compositionally biased region" description="Basic and acidic residues" evidence="1">
    <location>
        <begin position="530"/>
        <end position="542"/>
    </location>
</feature>
<dbReference type="Gene3D" id="3.40.50.10190">
    <property type="entry name" value="BRCT domain"/>
    <property type="match status" value="2"/>
</dbReference>
<feature type="region of interest" description="Disordered" evidence="1">
    <location>
        <begin position="501"/>
        <end position="552"/>
    </location>
</feature>
<protein>
    <submittedName>
        <fullName evidence="3">60S ribosomal protein L18-A</fullName>
    </submittedName>
</protein>
<proteinExistence type="predicted"/>
<dbReference type="PROSITE" id="PS50172">
    <property type="entry name" value="BRCT"/>
    <property type="match status" value="1"/>
</dbReference>
<name>A0A2K1QYV1_9PEZI</name>